<dbReference type="RefSeq" id="WP_133681592.1">
    <property type="nucleotide sequence ID" value="NZ_SNZP01000009.1"/>
</dbReference>
<organism evidence="10 11">
    <name type="scientific">Paludibacterium purpuratum</name>
    <dbReference type="NCBI Taxonomy" id="1144873"/>
    <lineage>
        <taxon>Bacteria</taxon>
        <taxon>Pseudomonadati</taxon>
        <taxon>Pseudomonadota</taxon>
        <taxon>Betaproteobacteria</taxon>
        <taxon>Neisseriales</taxon>
        <taxon>Chromobacteriaceae</taxon>
        <taxon>Paludibacterium</taxon>
    </lineage>
</organism>
<evidence type="ECO:0000259" key="9">
    <source>
        <dbReference type="SMART" id="SM00359"/>
    </source>
</evidence>
<dbReference type="OrthoDB" id="9805492at2"/>
<evidence type="ECO:0000256" key="2">
    <source>
        <dbReference type="ARBA" id="ARBA00022490"/>
    </source>
</evidence>
<dbReference type="GO" id="GO:0032259">
    <property type="term" value="P:methylation"/>
    <property type="evidence" value="ECO:0007669"/>
    <property type="project" value="UniProtKB-KW"/>
</dbReference>
<dbReference type="CDD" id="cd11572">
    <property type="entry name" value="RlmI_M_like"/>
    <property type="match status" value="1"/>
</dbReference>
<dbReference type="Proteomes" id="UP000295611">
    <property type="component" value="Unassembled WGS sequence"/>
</dbReference>
<dbReference type="Pfam" id="PF17785">
    <property type="entry name" value="PUA_3"/>
    <property type="match status" value="1"/>
</dbReference>
<dbReference type="InterPro" id="IPR029063">
    <property type="entry name" value="SAM-dependent_MTases_sf"/>
</dbReference>
<dbReference type="GO" id="GO:0008168">
    <property type="term" value="F:methyltransferase activity"/>
    <property type="evidence" value="ECO:0007669"/>
    <property type="project" value="UniProtKB-KW"/>
</dbReference>
<keyword evidence="4 10" id="KW-0489">Methyltransferase</keyword>
<evidence type="ECO:0000313" key="11">
    <source>
        <dbReference type="Proteomes" id="UP000295611"/>
    </source>
</evidence>
<dbReference type="AlphaFoldDB" id="A0A4R7B4V4"/>
<proteinExistence type="inferred from homology"/>
<dbReference type="PROSITE" id="PS50890">
    <property type="entry name" value="PUA"/>
    <property type="match status" value="1"/>
</dbReference>
<dbReference type="GO" id="GO:0003723">
    <property type="term" value="F:RNA binding"/>
    <property type="evidence" value="ECO:0007669"/>
    <property type="project" value="UniProtKB-KW"/>
</dbReference>
<comment type="caution">
    <text evidence="10">The sequence shown here is derived from an EMBL/GenBank/DDBJ whole genome shotgun (WGS) entry which is preliminary data.</text>
</comment>
<keyword evidence="5 10" id="KW-0808">Transferase</keyword>
<dbReference type="Gene3D" id="2.30.130.10">
    <property type="entry name" value="PUA domain"/>
    <property type="match status" value="1"/>
</dbReference>
<dbReference type="GO" id="GO:0006364">
    <property type="term" value="P:rRNA processing"/>
    <property type="evidence" value="ECO:0007669"/>
    <property type="project" value="UniProtKB-KW"/>
</dbReference>
<keyword evidence="6" id="KW-0949">S-adenosyl-L-methionine</keyword>
<evidence type="ECO:0000313" key="10">
    <source>
        <dbReference type="EMBL" id="TDR77880.1"/>
    </source>
</evidence>
<dbReference type="InterPro" id="IPR041532">
    <property type="entry name" value="RlmI-like_PUA"/>
</dbReference>
<gene>
    <name evidence="10" type="ORF">DFP86_109122</name>
</gene>
<dbReference type="EMBL" id="SNZP01000009">
    <property type="protein sequence ID" value="TDR77880.1"/>
    <property type="molecule type" value="Genomic_DNA"/>
</dbReference>
<dbReference type="InterPro" id="IPR036974">
    <property type="entry name" value="PUA_sf"/>
</dbReference>
<keyword evidence="7" id="KW-0694">RNA-binding</keyword>
<sequence>MTTLILKPGREKSLLNRHPWVFSGAIARIDGQPDSGETVAVKAHDGRFLGHAAYSPASQIRARLWSVDEQETIDDAFLVRRLQQAIAARAALSPEGGRRLVHGESDGLPGLVVDQYGPVVVLQALSAGIERHKPALVSALRELTGCRCIYERSDVDVRTLEGLPAQAGILWGQLPDGALTIEEYGLRMQVDVVAGQKTGFYLDQRENRRRIGELAAGREMLNCFCFSGGFSLAALRGGVKHVVSVDSSAEALQQAARNQSLNGLDDARAEWVEADAFKYLRLLRDQGRSFDLIVLDPPKFAPTAQHVEKAARAYKDINLLGLKLLRPGGLLATFTCSGGVGAELFQKIVASAAVDARCDASIVERFSAAADHPVALSFPEGDYLKGLLVRKAAD</sequence>
<evidence type="ECO:0000256" key="6">
    <source>
        <dbReference type="ARBA" id="ARBA00022691"/>
    </source>
</evidence>
<evidence type="ECO:0000256" key="7">
    <source>
        <dbReference type="ARBA" id="ARBA00022884"/>
    </source>
</evidence>
<accession>A0A4R7B4V4</accession>
<evidence type="ECO:0000256" key="1">
    <source>
        <dbReference type="ARBA" id="ARBA00004496"/>
    </source>
</evidence>
<evidence type="ECO:0000256" key="8">
    <source>
        <dbReference type="ARBA" id="ARBA00038091"/>
    </source>
</evidence>
<dbReference type="CDD" id="cd02440">
    <property type="entry name" value="AdoMet_MTases"/>
    <property type="match status" value="1"/>
</dbReference>
<dbReference type="CDD" id="cd21153">
    <property type="entry name" value="PUA_RlmI"/>
    <property type="match status" value="1"/>
</dbReference>
<evidence type="ECO:0000256" key="4">
    <source>
        <dbReference type="ARBA" id="ARBA00022603"/>
    </source>
</evidence>
<dbReference type="SMART" id="SM00359">
    <property type="entry name" value="PUA"/>
    <property type="match status" value="1"/>
</dbReference>
<dbReference type="InterPro" id="IPR002478">
    <property type="entry name" value="PUA"/>
</dbReference>
<dbReference type="PANTHER" id="PTHR42873:SF1">
    <property type="entry name" value="S-ADENOSYLMETHIONINE-DEPENDENT METHYLTRANSFERASE DOMAIN-CONTAINING PROTEIN"/>
    <property type="match status" value="1"/>
</dbReference>
<dbReference type="Gene3D" id="3.30.750.80">
    <property type="entry name" value="RNA methyltransferase domain (HRMD) like"/>
    <property type="match status" value="1"/>
</dbReference>
<keyword evidence="11" id="KW-1185">Reference proteome</keyword>
<protein>
    <submittedName>
        <fullName evidence="10">23S rRNA (Cytosine1962-C5)-methyltransferase</fullName>
    </submittedName>
</protein>
<name>A0A4R7B4V4_9NEIS</name>
<dbReference type="SUPFAM" id="SSF88697">
    <property type="entry name" value="PUA domain-like"/>
    <property type="match status" value="1"/>
</dbReference>
<comment type="similarity">
    <text evidence="8">Belongs to the methyltransferase superfamily. RlmI family.</text>
</comment>
<keyword evidence="3" id="KW-0698">rRNA processing</keyword>
<evidence type="ECO:0000256" key="5">
    <source>
        <dbReference type="ARBA" id="ARBA00022679"/>
    </source>
</evidence>
<dbReference type="PANTHER" id="PTHR42873">
    <property type="entry name" value="RIBOSOMAL RNA LARGE SUBUNIT METHYLTRANSFERASE"/>
    <property type="match status" value="1"/>
</dbReference>
<feature type="domain" description="PUA" evidence="9">
    <location>
        <begin position="2"/>
        <end position="87"/>
    </location>
</feature>
<keyword evidence="2" id="KW-0963">Cytoplasm</keyword>
<evidence type="ECO:0000256" key="3">
    <source>
        <dbReference type="ARBA" id="ARBA00022552"/>
    </source>
</evidence>
<dbReference type="Pfam" id="PF10672">
    <property type="entry name" value="Methyltrans_SAM"/>
    <property type="match status" value="1"/>
</dbReference>
<dbReference type="Gene3D" id="3.40.50.150">
    <property type="entry name" value="Vaccinia Virus protein VP39"/>
    <property type="match status" value="1"/>
</dbReference>
<dbReference type="InterPro" id="IPR019614">
    <property type="entry name" value="SAM-dep_methyl-trfase"/>
</dbReference>
<dbReference type="SUPFAM" id="SSF53335">
    <property type="entry name" value="S-adenosyl-L-methionine-dependent methyltransferases"/>
    <property type="match status" value="1"/>
</dbReference>
<comment type="subcellular location">
    <subcellularLocation>
        <location evidence="1">Cytoplasm</location>
    </subcellularLocation>
</comment>
<reference evidence="10 11" key="1">
    <citation type="submission" date="2019-03" db="EMBL/GenBank/DDBJ databases">
        <title>Genomic Encyclopedia of Type Strains, Phase III (KMG-III): the genomes of soil and plant-associated and newly described type strains.</title>
        <authorList>
            <person name="Whitman W."/>
        </authorList>
    </citation>
    <scope>NUCLEOTIDE SEQUENCE [LARGE SCALE GENOMIC DNA]</scope>
    <source>
        <strain evidence="10 11">CECT 8976</strain>
    </source>
</reference>
<dbReference type="InterPro" id="IPR015947">
    <property type="entry name" value="PUA-like_sf"/>
</dbReference>
<dbReference type="GO" id="GO:0005737">
    <property type="term" value="C:cytoplasm"/>
    <property type="evidence" value="ECO:0007669"/>
    <property type="project" value="UniProtKB-SubCell"/>
</dbReference>